<proteinExistence type="predicted"/>
<name>A0A4U0PY11_9NEIS</name>
<evidence type="ECO:0000313" key="1">
    <source>
        <dbReference type="EMBL" id="TJZ73491.1"/>
    </source>
</evidence>
<dbReference type="AlphaFoldDB" id="A0A4U0PY11"/>
<dbReference type="RefSeq" id="WP_136773281.1">
    <property type="nucleotide sequence ID" value="NZ_CP156074.1"/>
</dbReference>
<protein>
    <submittedName>
        <fullName evidence="1">DUF4442 domain-containing protein</fullName>
    </submittedName>
</protein>
<dbReference type="Proteomes" id="UP000310016">
    <property type="component" value="Unassembled WGS sequence"/>
</dbReference>
<reference evidence="1 2" key="1">
    <citation type="submission" date="2019-04" db="EMBL/GenBank/DDBJ databases">
        <title>Chitiniphilus eburnea sp. nov., a novel chitinolytic bacterium isolated from aquaculture sludge.</title>
        <authorList>
            <person name="Sheng M."/>
        </authorList>
    </citation>
    <scope>NUCLEOTIDE SEQUENCE [LARGE SCALE GENOMIC DNA]</scope>
    <source>
        <strain evidence="1 2">HX-2-15</strain>
    </source>
</reference>
<comment type="caution">
    <text evidence="1">The sequence shown here is derived from an EMBL/GenBank/DDBJ whole genome shotgun (WGS) entry which is preliminary data.</text>
</comment>
<dbReference type="OrthoDB" id="793353at2"/>
<sequence length="157" mass="17447">MSGNAIDQAWRRLSPLPMGRWLFSRLVCFKAPYFGSVKPRFEVLEPGRAEVTLRKRRAVLNHIGTVHAIAMCNIAELAAGTMTDISLPLTHRWIPRGMQVQYLKKAETSLRAIATGVLPREWGDGGAWPVEVAIVDLAGTVVMRATIEMWVSPRKPG</sequence>
<accession>A0A4U0PY11</accession>
<keyword evidence="2" id="KW-1185">Reference proteome</keyword>
<dbReference type="Gene3D" id="3.10.129.10">
    <property type="entry name" value="Hotdog Thioesterase"/>
    <property type="match status" value="1"/>
</dbReference>
<dbReference type="Pfam" id="PF14539">
    <property type="entry name" value="DUF4442"/>
    <property type="match status" value="1"/>
</dbReference>
<dbReference type="InterPro" id="IPR029069">
    <property type="entry name" value="HotDog_dom_sf"/>
</dbReference>
<gene>
    <name evidence="1" type="ORF">FAZ21_09865</name>
</gene>
<dbReference type="EMBL" id="SUMF01000009">
    <property type="protein sequence ID" value="TJZ73491.1"/>
    <property type="molecule type" value="Genomic_DNA"/>
</dbReference>
<dbReference type="SUPFAM" id="SSF54637">
    <property type="entry name" value="Thioesterase/thiol ester dehydrase-isomerase"/>
    <property type="match status" value="1"/>
</dbReference>
<organism evidence="1 2">
    <name type="scientific">Chitiniphilus eburneus</name>
    <dbReference type="NCBI Taxonomy" id="2571148"/>
    <lineage>
        <taxon>Bacteria</taxon>
        <taxon>Pseudomonadati</taxon>
        <taxon>Pseudomonadota</taxon>
        <taxon>Betaproteobacteria</taxon>
        <taxon>Neisseriales</taxon>
        <taxon>Chitinibacteraceae</taxon>
        <taxon>Chitiniphilus</taxon>
    </lineage>
</organism>
<evidence type="ECO:0000313" key="2">
    <source>
        <dbReference type="Proteomes" id="UP000310016"/>
    </source>
</evidence>
<dbReference type="InterPro" id="IPR027961">
    <property type="entry name" value="DUF4442"/>
</dbReference>
<dbReference type="CDD" id="cd03443">
    <property type="entry name" value="PaaI_thioesterase"/>
    <property type="match status" value="1"/>
</dbReference>